<proteinExistence type="inferred from homology"/>
<name>A0A7M1S2I2_9BACT</name>
<evidence type="ECO:0000256" key="3">
    <source>
        <dbReference type="ARBA" id="ARBA00022729"/>
    </source>
</evidence>
<evidence type="ECO:0000313" key="4">
    <source>
        <dbReference type="EMBL" id="QOR61272.1"/>
    </source>
</evidence>
<dbReference type="SUPFAM" id="SSF56935">
    <property type="entry name" value="Porins"/>
    <property type="match status" value="1"/>
</dbReference>
<gene>
    <name evidence="4" type="ORF">IMZ28_07390</name>
</gene>
<dbReference type="Gene3D" id="2.40.160.10">
    <property type="entry name" value="Porin"/>
    <property type="match status" value="1"/>
</dbReference>
<dbReference type="AlphaFoldDB" id="A0A7M1S2I2"/>
<dbReference type="Proteomes" id="UP000595074">
    <property type="component" value="Chromosome"/>
</dbReference>
<dbReference type="GO" id="GO:0015288">
    <property type="term" value="F:porin activity"/>
    <property type="evidence" value="ECO:0007669"/>
    <property type="project" value="TreeGrafter"/>
</dbReference>
<accession>A0A7M1S2I2</accession>
<keyword evidence="5" id="KW-1185">Reference proteome</keyword>
<evidence type="ECO:0000256" key="2">
    <source>
        <dbReference type="ARBA" id="ARBA00022448"/>
    </source>
</evidence>
<dbReference type="InterPro" id="IPR005318">
    <property type="entry name" value="OM_porin_bac"/>
</dbReference>
<dbReference type="InterPro" id="IPR023614">
    <property type="entry name" value="Porin_dom_sf"/>
</dbReference>
<dbReference type="KEGG" id="sinu:IMZ28_07390"/>
<dbReference type="RefSeq" id="WP_197547945.1">
    <property type="nucleotide sequence ID" value="NZ_CP063164.1"/>
</dbReference>
<comment type="similarity">
    <text evidence="1">Belongs to the outer membrane porin (Opr) (TC 1.B.25) family.</text>
</comment>
<sequence>MKKTVILSIAASVAIMAGGDIKAVEPEVSEPTPVVVESEGEVSGQLRAFYIDRTYSGTINNNRNSLNVGGWIGYDSPEWNGLSFGTKFYVTEGVKIHSDPYSTASYDPSLYGDNFESYGFIGEAYLNYKMGNTNLKVGRQRLDTPLAGADDARMLPSLFEAAVLSNTDIADTTLILAHVTKESVGTFGNVYTPGALSLQSGYGLGFKEGTSGKFADMGVIALGAGTDTSGVTAGAVIYKGIDNLSLQVWDYFAHDILNALYLQADYKLSAVKLSAQYINESDVGGRLAGNVDSSYWAVKAGTSFGDLSGYVAYSQTSDNSGSAMNGGVLTPWGGMPAFTQGMVTRHMFFAGTDTWKVASTYNLENMTGLKLKATGYYVNFDIGATNTYKPGQSWTAKEAGFDIKYQATKALNLRLRGNFPTDFAPGLDWKEYRFIVNYKF</sequence>
<dbReference type="EMBL" id="CP063164">
    <property type="protein sequence ID" value="QOR61272.1"/>
    <property type="molecule type" value="Genomic_DNA"/>
</dbReference>
<reference evidence="4 5" key="1">
    <citation type="submission" date="2020-10" db="EMBL/GenBank/DDBJ databases">
        <title>The genome of sulfurovum sp.</title>
        <authorList>
            <person name="Xie S."/>
            <person name="Shao Z."/>
            <person name="Jiang L."/>
        </authorList>
    </citation>
    <scope>NUCLEOTIDE SEQUENCE [LARGE SCALE GENOMIC DNA]</scope>
    <source>
        <strain evidence="4 5">ST-419</strain>
    </source>
</reference>
<dbReference type="PANTHER" id="PTHR34596">
    <property type="entry name" value="CHITOPORIN"/>
    <property type="match status" value="1"/>
</dbReference>
<keyword evidence="3" id="KW-0732">Signal</keyword>
<evidence type="ECO:0000256" key="1">
    <source>
        <dbReference type="ARBA" id="ARBA00009075"/>
    </source>
</evidence>
<evidence type="ECO:0000313" key="5">
    <source>
        <dbReference type="Proteomes" id="UP000595074"/>
    </source>
</evidence>
<dbReference type="Pfam" id="PF03573">
    <property type="entry name" value="OprD"/>
    <property type="match status" value="1"/>
</dbReference>
<keyword evidence="2" id="KW-0813">Transport</keyword>
<protein>
    <submittedName>
        <fullName evidence="4">Outer membrane porin, OprD family</fullName>
    </submittedName>
</protein>
<organism evidence="4 5">
    <name type="scientific">Sulfurovum indicum</name>
    <dbReference type="NCBI Taxonomy" id="2779528"/>
    <lineage>
        <taxon>Bacteria</taxon>
        <taxon>Pseudomonadati</taxon>
        <taxon>Campylobacterota</taxon>
        <taxon>Epsilonproteobacteria</taxon>
        <taxon>Campylobacterales</taxon>
        <taxon>Sulfurovaceae</taxon>
        <taxon>Sulfurovum</taxon>
    </lineage>
</organism>
<dbReference type="PANTHER" id="PTHR34596:SF2">
    <property type="entry name" value="CHITOPORIN"/>
    <property type="match status" value="1"/>
</dbReference>
<dbReference type="GO" id="GO:0016020">
    <property type="term" value="C:membrane"/>
    <property type="evidence" value="ECO:0007669"/>
    <property type="project" value="InterPro"/>
</dbReference>